<dbReference type="NCBIfam" id="TIGR02532">
    <property type="entry name" value="IV_pilin_GFxxxE"/>
    <property type="match status" value="1"/>
</dbReference>
<evidence type="ECO:0000313" key="3">
    <source>
        <dbReference type="Proteomes" id="UP000319852"/>
    </source>
</evidence>
<dbReference type="AlphaFoldDB" id="A0A517N1D3"/>
<dbReference type="PANTHER" id="PTHR30093">
    <property type="entry name" value="GENERAL SECRETION PATHWAY PROTEIN G"/>
    <property type="match status" value="1"/>
</dbReference>
<dbReference type="OrthoDB" id="275178at2"/>
<dbReference type="PANTHER" id="PTHR30093:SF2">
    <property type="entry name" value="TYPE II SECRETION SYSTEM PROTEIN H"/>
    <property type="match status" value="1"/>
</dbReference>
<name>A0A517N1D3_9BACT</name>
<proteinExistence type="predicted"/>
<dbReference type="InterPro" id="IPR011453">
    <property type="entry name" value="DUF1559"/>
</dbReference>
<evidence type="ECO:0000313" key="2">
    <source>
        <dbReference type="EMBL" id="QDT00937.1"/>
    </source>
</evidence>
<accession>A0A517N1D3</accession>
<evidence type="ECO:0000259" key="1">
    <source>
        <dbReference type="Pfam" id="PF07596"/>
    </source>
</evidence>
<dbReference type="SUPFAM" id="SSF54523">
    <property type="entry name" value="Pili subunits"/>
    <property type="match status" value="1"/>
</dbReference>
<dbReference type="RefSeq" id="WP_145062766.1">
    <property type="nucleotide sequence ID" value="NZ_CP036263.1"/>
</dbReference>
<dbReference type="EMBL" id="CP036263">
    <property type="protein sequence ID" value="QDT00937.1"/>
    <property type="molecule type" value="Genomic_DNA"/>
</dbReference>
<dbReference type="Pfam" id="PF07963">
    <property type="entry name" value="N_methyl"/>
    <property type="match status" value="1"/>
</dbReference>
<sequence length="368" mass="39329">MVRVIQSRVHQSPRKAFTLVELLVVIAIIGVLVGLLLPAVQAARAAARRTQCQNNMKQVGLAILNYESANGEFPPSSTWPENNNGDPSGFSNKNSHLANWVVLTLAYMEQQSIYDAFDLTLPISDPANELARSAQIPGLLCPEDTEYNQEPFNGNTAADTNGFGNNWARGNYAANAGLGAMSTNSHGSFSAAGPNSPGWNRDDLRGVMGANTGITIARVTDGTSNTILAGEIRAGVVEFDVRGTWALGGGPSALWRHGYYGDAAGPNSPGDEADDTIGCQDVIRAIGTKVALAQMKMGCIGRDRNSQQTARSQHQGGLFVCFVDGSVHWISDDIEIRIDGISENPPYASVWDRLNLSADGHPLNSDQF</sequence>
<organism evidence="2 3">
    <name type="scientific">Adhaeretor mobilis</name>
    <dbReference type="NCBI Taxonomy" id="1930276"/>
    <lineage>
        <taxon>Bacteria</taxon>
        <taxon>Pseudomonadati</taxon>
        <taxon>Planctomycetota</taxon>
        <taxon>Planctomycetia</taxon>
        <taxon>Pirellulales</taxon>
        <taxon>Lacipirellulaceae</taxon>
        <taxon>Adhaeretor</taxon>
    </lineage>
</organism>
<gene>
    <name evidence="2" type="ORF">HG15A2_42790</name>
</gene>
<dbReference type="Proteomes" id="UP000319852">
    <property type="component" value="Chromosome"/>
</dbReference>
<reference evidence="2 3" key="1">
    <citation type="submission" date="2019-02" db="EMBL/GenBank/DDBJ databases">
        <title>Deep-cultivation of Planctomycetes and their phenomic and genomic characterization uncovers novel biology.</title>
        <authorList>
            <person name="Wiegand S."/>
            <person name="Jogler M."/>
            <person name="Boedeker C."/>
            <person name="Pinto D."/>
            <person name="Vollmers J."/>
            <person name="Rivas-Marin E."/>
            <person name="Kohn T."/>
            <person name="Peeters S.H."/>
            <person name="Heuer A."/>
            <person name="Rast P."/>
            <person name="Oberbeckmann S."/>
            <person name="Bunk B."/>
            <person name="Jeske O."/>
            <person name="Meyerdierks A."/>
            <person name="Storesund J.E."/>
            <person name="Kallscheuer N."/>
            <person name="Luecker S."/>
            <person name="Lage O.M."/>
            <person name="Pohl T."/>
            <person name="Merkel B.J."/>
            <person name="Hornburger P."/>
            <person name="Mueller R.-W."/>
            <person name="Bruemmer F."/>
            <person name="Labrenz M."/>
            <person name="Spormann A.M."/>
            <person name="Op den Camp H."/>
            <person name="Overmann J."/>
            <person name="Amann R."/>
            <person name="Jetten M.S.M."/>
            <person name="Mascher T."/>
            <person name="Medema M.H."/>
            <person name="Devos D.P."/>
            <person name="Kaster A.-K."/>
            <person name="Ovreas L."/>
            <person name="Rohde M."/>
            <person name="Galperin M.Y."/>
            <person name="Jogler C."/>
        </authorList>
    </citation>
    <scope>NUCLEOTIDE SEQUENCE [LARGE SCALE GENOMIC DNA]</scope>
    <source>
        <strain evidence="2 3">HG15A2</strain>
    </source>
</reference>
<dbReference type="NCBIfam" id="TIGR04294">
    <property type="entry name" value="pre_pil_HX9DG"/>
    <property type="match status" value="1"/>
</dbReference>
<feature type="domain" description="DUF1559" evidence="1">
    <location>
        <begin position="41"/>
        <end position="335"/>
    </location>
</feature>
<dbReference type="KEGG" id="amob:HG15A2_42790"/>
<dbReference type="Pfam" id="PF07596">
    <property type="entry name" value="SBP_bac_10"/>
    <property type="match status" value="1"/>
</dbReference>
<dbReference type="InterPro" id="IPR027558">
    <property type="entry name" value="Pre_pil_HX9DG_C"/>
</dbReference>
<protein>
    <recommendedName>
        <fullName evidence="1">DUF1559 domain-containing protein</fullName>
    </recommendedName>
</protein>
<dbReference type="Gene3D" id="3.30.700.10">
    <property type="entry name" value="Glycoprotein, Type 4 Pilin"/>
    <property type="match status" value="1"/>
</dbReference>
<dbReference type="InterPro" id="IPR012902">
    <property type="entry name" value="N_methyl_site"/>
</dbReference>
<keyword evidence="3" id="KW-1185">Reference proteome</keyword>
<dbReference type="InterPro" id="IPR045584">
    <property type="entry name" value="Pilin-like"/>
</dbReference>